<comment type="caution">
    <text evidence="3">The sequence shown here is derived from an EMBL/GenBank/DDBJ whole genome shotgun (WGS) entry which is preliminary data.</text>
</comment>
<dbReference type="GO" id="GO:0003690">
    <property type="term" value="F:double-stranded DNA binding"/>
    <property type="evidence" value="ECO:0007669"/>
    <property type="project" value="TreeGrafter"/>
</dbReference>
<dbReference type="SUPFAM" id="SSF81296">
    <property type="entry name" value="E set domains"/>
    <property type="match status" value="1"/>
</dbReference>
<keyword evidence="4" id="KW-1185">Reference proteome</keyword>
<dbReference type="GO" id="GO:0003712">
    <property type="term" value="F:transcription coregulator activity"/>
    <property type="evidence" value="ECO:0007669"/>
    <property type="project" value="TreeGrafter"/>
</dbReference>
<accession>A0A6A2WA54</accession>
<evidence type="ECO:0000313" key="3">
    <source>
        <dbReference type="EMBL" id="KAE8653731.1"/>
    </source>
</evidence>
<dbReference type="Pfam" id="PF01833">
    <property type="entry name" value="TIG"/>
    <property type="match status" value="1"/>
</dbReference>
<evidence type="ECO:0000259" key="2">
    <source>
        <dbReference type="Pfam" id="PF01833"/>
    </source>
</evidence>
<dbReference type="Proteomes" id="UP000436088">
    <property type="component" value="Unassembled WGS sequence"/>
</dbReference>
<dbReference type="PANTHER" id="PTHR23335">
    <property type="entry name" value="CALMODULIN-BINDING TRANSCRIPTION ACTIVATOR CAMTA"/>
    <property type="match status" value="1"/>
</dbReference>
<dbReference type="GO" id="GO:0005634">
    <property type="term" value="C:nucleus"/>
    <property type="evidence" value="ECO:0007669"/>
    <property type="project" value="TreeGrafter"/>
</dbReference>
<dbReference type="EMBL" id="VEPZ02001788">
    <property type="protein sequence ID" value="KAE8653731.1"/>
    <property type="molecule type" value="Genomic_DNA"/>
</dbReference>
<name>A0A6A2WA54_HIBSY</name>
<feature type="domain" description="IPT/TIG" evidence="2">
    <location>
        <begin position="94"/>
        <end position="159"/>
    </location>
</feature>
<evidence type="ECO:0000256" key="1">
    <source>
        <dbReference type="ARBA" id="ARBA00023043"/>
    </source>
</evidence>
<sequence length="208" mass="23271">MRTASKKWVHCTAWMRIHMIQNFWNTEGRLPSSDIFQDQLYSQSARMENYSYSSVLLPDGGMNGGHSQVYGNDNLDGSQESQYWKNVFDLCKTPSGVGSKVIIVGSFLCDPAESSWACMFGKTEVPIETIHEGVICCKAPPHLPGKVTLCITTANREPCSEIREFEYKDGTSSCTRCNLSHTEAAKSVEELLLSDLLRCFCLIHHCTT</sequence>
<proteinExistence type="predicted"/>
<protein>
    <recommendedName>
        <fullName evidence="2">IPT/TIG domain-containing protein</fullName>
    </recommendedName>
</protein>
<dbReference type="CDD" id="cd00102">
    <property type="entry name" value="IPT"/>
    <property type="match status" value="1"/>
</dbReference>
<dbReference type="GO" id="GO:0006357">
    <property type="term" value="P:regulation of transcription by RNA polymerase II"/>
    <property type="evidence" value="ECO:0007669"/>
    <property type="project" value="TreeGrafter"/>
</dbReference>
<dbReference type="AlphaFoldDB" id="A0A6A2WA54"/>
<reference evidence="3" key="1">
    <citation type="submission" date="2019-09" db="EMBL/GenBank/DDBJ databases">
        <title>Draft genome information of white flower Hibiscus syriacus.</title>
        <authorList>
            <person name="Kim Y.-M."/>
        </authorList>
    </citation>
    <scope>NUCLEOTIDE SEQUENCE [LARGE SCALE GENOMIC DNA]</scope>
    <source>
        <strain evidence="3">YM2019G1</strain>
    </source>
</reference>
<organism evidence="3 4">
    <name type="scientific">Hibiscus syriacus</name>
    <name type="common">Rose of Sharon</name>
    <dbReference type="NCBI Taxonomy" id="106335"/>
    <lineage>
        <taxon>Eukaryota</taxon>
        <taxon>Viridiplantae</taxon>
        <taxon>Streptophyta</taxon>
        <taxon>Embryophyta</taxon>
        <taxon>Tracheophyta</taxon>
        <taxon>Spermatophyta</taxon>
        <taxon>Magnoliopsida</taxon>
        <taxon>eudicotyledons</taxon>
        <taxon>Gunneridae</taxon>
        <taxon>Pentapetalae</taxon>
        <taxon>rosids</taxon>
        <taxon>malvids</taxon>
        <taxon>Malvales</taxon>
        <taxon>Malvaceae</taxon>
        <taxon>Malvoideae</taxon>
        <taxon>Hibiscus</taxon>
    </lineage>
</organism>
<evidence type="ECO:0000313" key="4">
    <source>
        <dbReference type="Proteomes" id="UP000436088"/>
    </source>
</evidence>
<dbReference type="PANTHER" id="PTHR23335:SF1">
    <property type="entry name" value="CALMODULIN-BINDING TRANSCRIPTION ACTIVATOR, ISOFORM F"/>
    <property type="match status" value="1"/>
</dbReference>
<dbReference type="InterPro" id="IPR002909">
    <property type="entry name" value="IPT_dom"/>
</dbReference>
<dbReference type="InterPro" id="IPR014756">
    <property type="entry name" value="Ig_E-set"/>
</dbReference>
<dbReference type="InterPro" id="IPR013783">
    <property type="entry name" value="Ig-like_fold"/>
</dbReference>
<dbReference type="Gene3D" id="2.60.40.10">
    <property type="entry name" value="Immunoglobulins"/>
    <property type="match status" value="1"/>
</dbReference>
<keyword evidence="1" id="KW-0040">ANK repeat</keyword>
<gene>
    <name evidence="3" type="ORF">F3Y22_tig00117056pilonHSYRG00080</name>
</gene>